<evidence type="ECO:0000313" key="2">
    <source>
        <dbReference type="Proteomes" id="UP000179052"/>
    </source>
</evidence>
<accession>A0A1G2LEG3</accession>
<gene>
    <name evidence="1" type="ORF">A3H71_00420</name>
</gene>
<name>A0A1G2LEG3_9BACT</name>
<comment type="caution">
    <text evidence="1">The sequence shown here is derived from an EMBL/GenBank/DDBJ whole genome shotgun (WGS) entry which is preliminary data.</text>
</comment>
<sequence>MYHFGVPLLDLKFGAVPTMGRPEFHRAPPFSFADSSEFSKLDFIKDILLEWAKYSYGLS</sequence>
<evidence type="ECO:0000313" key="1">
    <source>
        <dbReference type="EMBL" id="OHA10007.1"/>
    </source>
</evidence>
<dbReference type="EMBL" id="MHQV01000043">
    <property type="protein sequence ID" value="OHA10007.1"/>
    <property type="molecule type" value="Genomic_DNA"/>
</dbReference>
<dbReference type="AlphaFoldDB" id="A0A1G2LEG3"/>
<proteinExistence type="predicted"/>
<reference evidence="1 2" key="1">
    <citation type="journal article" date="2016" name="Nat. Commun.">
        <title>Thousands of microbial genomes shed light on interconnected biogeochemical processes in an aquifer system.</title>
        <authorList>
            <person name="Anantharaman K."/>
            <person name="Brown C.T."/>
            <person name="Hug L.A."/>
            <person name="Sharon I."/>
            <person name="Castelle C.J."/>
            <person name="Probst A.J."/>
            <person name="Thomas B.C."/>
            <person name="Singh A."/>
            <person name="Wilkins M.J."/>
            <person name="Karaoz U."/>
            <person name="Brodie E.L."/>
            <person name="Williams K.H."/>
            <person name="Hubbard S.S."/>
            <person name="Banfield J.F."/>
        </authorList>
    </citation>
    <scope>NUCLEOTIDE SEQUENCE [LARGE SCALE GENOMIC DNA]</scope>
</reference>
<organism evidence="1 2">
    <name type="scientific">Candidatus Sungbacteria bacterium RIFCSPLOWO2_02_FULL_48_13b</name>
    <dbReference type="NCBI Taxonomy" id="1802283"/>
    <lineage>
        <taxon>Bacteria</taxon>
        <taxon>Candidatus Sungiibacteriota</taxon>
    </lineage>
</organism>
<protein>
    <submittedName>
        <fullName evidence="1">Uncharacterized protein</fullName>
    </submittedName>
</protein>
<dbReference type="Proteomes" id="UP000179052">
    <property type="component" value="Unassembled WGS sequence"/>
</dbReference>